<dbReference type="AlphaFoldDB" id="A0A4S4AV65"/>
<dbReference type="OrthoDB" id="9802815at2"/>
<evidence type="ECO:0000313" key="2">
    <source>
        <dbReference type="EMBL" id="THF63121.1"/>
    </source>
</evidence>
<evidence type="ECO:0000259" key="1">
    <source>
        <dbReference type="Pfam" id="PF00551"/>
    </source>
</evidence>
<dbReference type="InterPro" id="IPR036477">
    <property type="entry name" value="Formyl_transf_N_sf"/>
</dbReference>
<keyword evidence="2" id="KW-0808">Transferase</keyword>
<gene>
    <name evidence="2" type="ORF">E6C76_17895</name>
</gene>
<dbReference type="RefSeq" id="WP_136349601.1">
    <property type="nucleotide sequence ID" value="NZ_SSOC01000006.1"/>
</dbReference>
<dbReference type="Gene3D" id="3.40.50.12230">
    <property type="match status" value="1"/>
</dbReference>
<comment type="caution">
    <text evidence="2">The sequence shown here is derived from an EMBL/GenBank/DDBJ whole genome shotgun (WGS) entry which is preliminary data.</text>
</comment>
<reference evidence="2 3" key="1">
    <citation type="submission" date="2019-04" db="EMBL/GenBank/DDBJ databases">
        <title>Azoarcus nasutitermitis sp. nov. isolated from termite nest.</title>
        <authorList>
            <person name="Lin S.-Y."/>
            <person name="Hameed A."/>
            <person name="Hsu Y.-H."/>
            <person name="Young C.-C."/>
        </authorList>
    </citation>
    <scope>NUCLEOTIDE SEQUENCE [LARGE SCALE GENOMIC DNA]</scope>
    <source>
        <strain evidence="2 3">CC-YHH838</strain>
    </source>
</reference>
<dbReference type="InterPro" id="IPR002376">
    <property type="entry name" value="Formyl_transf_N"/>
</dbReference>
<dbReference type="Proteomes" id="UP000308430">
    <property type="component" value="Unassembled WGS sequence"/>
</dbReference>
<protein>
    <submittedName>
        <fullName evidence="2">Methionyl-tRNA formyltransferase</fullName>
    </submittedName>
</protein>
<sequence length="232" mass="26537">MDQVLNVSGEYCLENNSITVLVDNDSWIIPYAHHLVQALKKKGFDAEFVDSADKVYPGWVNFILGCTRIIRSEVLQRNQHNLVVHESDLPKGRGFAPMAWQILEGKRSIPICLIEATDEVDAGDIWLSDVIELDGTELCDEWRSLQGQKTVELCLKFVSAYPTLKPVKQQGGEPSYYSRRIPADSRLDVDKSLREQFNLFRIVDNERYPAYFEMEGRVYTVQLFKVESKSGD</sequence>
<name>A0A4S4AV65_9RHOO</name>
<dbReference type="Pfam" id="PF00551">
    <property type="entry name" value="Formyl_trans_N"/>
    <property type="match status" value="1"/>
</dbReference>
<organism evidence="2 3">
    <name type="scientific">Pseudothauera nasutitermitis</name>
    <dbReference type="NCBI Taxonomy" id="2565930"/>
    <lineage>
        <taxon>Bacteria</taxon>
        <taxon>Pseudomonadati</taxon>
        <taxon>Pseudomonadota</taxon>
        <taxon>Betaproteobacteria</taxon>
        <taxon>Rhodocyclales</taxon>
        <taxon>Zoogloeaceae</taxon>
        <taxon>Pseudothauera</taxon>
    </lineage>
</organism>
<dbReference type="GO" id="GO:0016740">
    <property type="term" value="F:transferase activity"/>
    <property type="evidence" value="ECO:0007669"/>
    <property type="project" value="UniProtKB-KW"/>
</dbReference>
<proteinExistence type="predicted"/>
<keyword evidence="3" id="KW-1185">Reference proteome</keyword>
<evidence type="ECO:0000313" key="3">
    <source>
        <dbReference type="Proteomes" id="UP000308430"/>
    </source>
</evidence>
<dbReference type="SUPFAM" id="SSF53328">
    <property type="entry name" value="Formyltransferase"/>
    <property type="match status" value="1"/>
</dbReference>
<feature type="domain" description="Formyl transferase N-terminal" evidence="1">
    <location>
        <begin position="41"/>
        <end position="135"/>
    </location>
</feature>
<accession>A0A4S4AV65</accession>
<dbReference type="EMBL" id="SSOC01000006">
    <property type="protein sequence ID" value="THF63121.1"/>
    <property type="molecule type" value="Genomic_DNA"/>
</dbReference>